<dbReference type="Proteomes" id="UP000295662">
    <property type="component" value="Unassembled WGS sequence"/>
</dbReference>
<feature type="signal peptide" evidence="1">
    <location>
        <begin position="1"/>
        <end position="20"/>
    </location>
</feature>
<reference evidence="2 3" key="1">
    <citation type="submission" date="2019-03" db="EMBL/GenBank/DDBJ databases">
        <title>Genomic Encyclopedia of Archaeal and Bacterial Type Strains, Phase II (KMG-II): from individual species to whole genera.</title>
        <authorList>
            <person name="Goeker M."/>
        </authorList>
    </citation>
    <scope>NUCLEOTIDE SEQUENCE [LARGE SCALE GENOMIC DNA]</scope>
    <source>
        <strain evidence="2 3">ATCC 25309</strain>
    </source>
</reference>
<gene>
    <name evidence="2" type="ORF">EI77_03967</name>
</gene>
<name>A0A4R7RK01_9BACT</name>
<keyword evidence="3" id="KW-1185">Reference proteome</keyword>
<dbReference type="AlphaFoldDB" id="A0A4R7RK01"/>
<evidence type="ECO:0008006" key="4">
    <source>
        <dbReference type="Google" id="ProtNLM"/>
    </source>
</evidence>
<proteinExistence type="predicted"/>
<protein>
    <recommendedName>
        <fullName evidence="4">PsbP protein</fullName>
    </recommendedName>
</protein>
<sequence length="188" mass="21591">MRYLTLFILFLMLGSLSATEKVPAGFVMQVMEPTGGKILRPKGWFYNEGHRSNAWMWTISKEDTHDGKDPYDTGVRIQAVAGVQERTGKSPEVFLKEFIAQKRKAADKVHKNCDAVDQGLFTRTCIEVTEREYRILYSVFWSNEIDMIVISIAGAKTTDWEANSKFFDTMSAFELIDMKRFPDDPKKK</sequence>
<keyword evidence="1" id="KW-0732">Signal</keyword>
<evidence type="ECO:0000313" key="2">
    <source>
        <dbReference type="EMBL" id="TDU64517.1"/>
    </source>
</evidence>
<dbReference type="EMBL" id="SOCA01000010">
    <property type="protein sequence ID" value="TDU64517.1"/>
    <property type="molecule type" value="Genomic_DNA"/>
</dbReference>
<dbReference type="OrthoDB" id="5734884at2"/>
<dbReference type="RefSeq" id="WP_133796964.1">
    <property type="nucleotide sequence ID" value="NZ_SOCA01000010.1"/>
</dbReference>
<evidence type="ECO:0000313" key="3">
    <source>
        <dbReference type="Proteomes" id="UP000295662"/>
    </source>
</evidence>
<feature type="chain" id="PRO_5020412305" description="PsbP protein" evidence="1">
    <location>
        <begin position="21"/>
        <end position="188"/>
    </location>
</feature>
<organism evidence="2 3">
    <name type="scientific">Prosthecobacter fusiformis</name>
    <dbReference type="NCBI Taxonomy" id="48464"/>
    <lineage>
        <taxon>Bacteria</taxon>
        <taxon>Pseudomonadati</taxon>
        <taxon>Verrucomicrobiota</taxon>
        <taxon>Verrucomicrobiia</taxon>
        <taxon>Verrucomicrobiales</taxon>
        <taxon>Verrucomicrobiaceae</taxon>
        <taxon>Prosthecobacter</taxon>
    </lineage>
</organism>
<accession>A0A4R7RK01</accession>
<comment type="caution">
    <text evidence="2">The sequence shown here is derived from an EMBL/GenBank/DDBJ whole genome shotgun (WGS) entry which is preliminary data.</text>
</comment>
<evidence type="ECO:0000256" key="1">
    <source>
        <dbReference type="SAM" id="SignalP"/>
    </source>
</evidence>